<feature type="compositionally biased region" description="Acidic residues" evidence="1">
    <location>
        <begin position="94"/>
        <end position="111"/>
    </location>
</feature>
<feature type="compositionally biased region" description="Acidic residues" evidence="1">
    <location>
        <begin position="201"/>
        <end position="216"/>
    </location>
</feature>
<comment type="caution">
    <text evidence="2">The sequence shown here is derived from an EMBL/GenBank/DDBJ whole genome shotgun (WGS) entry which is preliminary data.</text>
</comment>
<dbReference type="AlphaFoldDB" id="A0A8K1CIL2"/>
<evidence type="ECO:0000256" key="1">
    <source>
        <dbReference type="SAM" id="MobiDB-lite"/>
    </source>
</evidence>
<sequence>MPLRQMVDSDSSASDDERGNTAFNARNTRPNGAEGQPRATGGSQAKGATRKENERRNAANHSVEDSDATSSDEETQRFKHEAGRGVISRASWGIEEDNEDSSDSDESEEDIQLAQSYHDEESEESVSESSNRQNDSGDDTDDIKDEPLSELPVEHSFLNASEVDLKVMTTEDATLAGDDRVDDVEEEEATLAAAVATNEQGGEEDLDGMDDEDTNNESEGFQRRDWLEARQWLRHLQQTSLPPTELAALEVGGRPIGPPVNQPISTNDQWKRKFRWPLQMRNVRRKSFTATVDEVAHDYAIDLHPDTNPTPVSATKAAFAAALAPNVRAFVDSTVASVSEVTRKRPRLTDDDEDLKTLDENAVTARELSTIAGVSEHFADRLLESVLTNNARALQGEDSSYPQQCWTPLPATKKPIANWRFVLEHLCETDTHPSHAPQDALCPRLHKSTLLRIRERLKTIYGLAWREDDERLFSLVDRQHNDASGWAEGERLIEL</sequence>
<evidence type="ECO:0000313" key="2">
    <source>
        <dbReference type="EMBL" id="TMW63380.1"/>
    </source>
</evidence>
<feature type="compositionally biased region" description="Basic and acidic residues" evidence="1">
    <location>
        <begin position="74"/>
        <end position="83"/>
    </location>
</feature>
<gene>
    <name evidence="2" type="ORF">Poli38472_002321</name>
</gene>
<proteinExistence type="predicted"/>
<feature type="compositionally biased region" description="Polar residues" evidence="1">
    <location>
        <begin position="21"/>
        <end position="30"/>
    </location>
</feature>
<feature type="region of interest" description="Disordered" evidence="1">
    <location>
        <begin position="197"/>
        <end position="220"/>
    </location>
</feature>
<accession>A0A8K1CIL2</accession>
<evidence type="ECO:0000313" key="3">
    <source>
        <dbReference type="Proteomes" id="UP000794436"/>
    </source>
</evidence>
<keyword evidence="3" id="KW-1185">Reference proteome</keyword>
<protein>
    <submittedName>
        <fullName evidence="2">Uncharacterized protein</fullName>
    </submittedName>
</protein>
<name>A0A8K1CIL2_PYTOL</name>
<dbReference type="Proteomes" id="UP000794436">
    <property type="component" value="Unassembled WGS sequence"/>
</dbReference>
<reference evidence="2" key="1">
    <citation type="submission" date="2019-03" db="EMBL/GenBank/DDBJ databases">
        <title>Long read genome sequence of the mycoparasitic Pythium oligandrum ATCC 38472 isolated from sugarbeet rhizosphere.</title>
        <authorList>
            <person name="Gaulin E."/>
        </authorList>
    </citation>
    <scope>NUCLEOTIDE SEQUENCE</scope>
    <source>
        <strain evidence="2">ATCC 38472_TT</strain>
    </source>
</reference>
<dbReference type="OrthoDB" id="76598at2759"/>
<feature type="region of interest" description="Disordered" evidence="1">
    <location>
        <begin position="1"/>
        <end position="154"/>
    </location>
</feature>
<organism evidence="2 3">
    <name type="scientific">Pythium oligandrum</name>
    <name type="common">Mycoparasitic fungus</name>
    <dbReference type="NCBI Taxonomy" id="41045"/>
    <lineage>
        <taxon>Eukaryota</taxon>
        <taxon>Sar</taxon>
        <taxon>Stramenopiles</taxon>
        <taxon>Oomycota</taxon>
        <taxon>Peronosporomycetes</taxon>
        <taxon>Pythiales</taxon>
        <taxon>Pythiaceae</taxon>
        <taxon>Pythium</taxon>
    </lineage>
</organism>
<dbReference type="EMBL" id="SPLM01000072">
    <property type="protein sequence ID" value="TMW63380.1"/>
    <property type="molecule type" value="Genomic_DNA"/>
</dbReference>